<proteinExistence type="evidence at transcript level"/>
<dbReference type="GO" id="GO:0006431">
    <property type="term" value="P:methionyl-tRNA aminoacylation"/>
    <property type="evidence" value="ECO:0007669"/>
    <property type="project" value="InterPro"/>
</dbReference>
<dbReference type="InterPro" id="IPR014758">
    <property type="entry name" value="Met-tRNA_synth"/>
</dbReference>
<evidence type="ECO:0000256" key="4">
    <source>
        <dbReference type="ARBA" id="ARBA00022840"/>
    </source>
</evidence>
<dbReference type="Pfam" id="PF09334">
    <property type="entry name" value="tRNA-synt_1g"/>
    <property type="match status" value="1"/>
</dbReference>
<dbReference type="InterPro" id="IPR015413">
    <property type="entry name" value="Methionyl/Leucyl_tRNA_Synth"/>
</dbReference>
<evidence type="ECO:0000256" key="6">
    <source>
        <dbReference type="ARBA" id="ARBA00023146"/>
    </source>
</evidence>
<evidence type="ECO:0000256" key="9">
    <source>
        <dbReference type="ARBA" id="ARBA00047364"/>
    </source>
</evidence>
<dbReference type="InterPro" id="IPR009080">
    <property type="entry name" value="tRNAsynth_Ia_anticodon-bd"/>
</dbReference>
<dbReference type="PANTHER" id="PTHR43326:SF1">
    <property type="entry name" value="METHIONINE--TRNA LIGASE, MITOCHONDRIAL"/>
    <property type="match status" value="1"/>
</dbReference>
<comment type="similarity">
    <text evidence="10">Belongs to the class-I aminoacyl-tRNA synthetase family.</text>
</comment>
<dbReference type="EC" id="6.1.1.10" evidence="1"/>
<dbReference type="Gene3D" id="3.40.50.620">
    <property type="entry name" value="HUPs"/>
    <property type="match status" value="1"/>
</dbReference>
<keyword evidence="2 10" id="KW-0436">Ligase</keyword>
<dbReference type="GO" id="GO:0005524">
    <property type="term" value="F:ATP binding"/>
    <property type="evidence" value="ECO:0007669"/>
    <property type="project" value="UniProtKB-KW"/>
</dbReference>
<dbReference type="GO" id="GO:0004825">
    <property type="term" value="F:methionine-tRNA ligase activity"/>
    <property type="evidence" value="ECO:0007669"/>
    <property type="project" value="UniProtKB-EC"/>
</dbReference>
<reference evidence="12" key="2">
    <citation type="journal article" date="2018" name="Biosci. Biotechnol. Biochem.">
        <title>Polysaccharide hydrolase of the hadal zone amphipods Hirondellea gigas.</title>
        <authorList>
            <person name="Kobayashi H."/>
            <person name="Nagahama T."/>
            <person name="Arai W."/>
            <person name="Sasagawa Y."/>
            <person name="Umeda M."/>
            <person name="Hayashi T."/>
            <person name="Nikaido I."/>
            <person name="Watanabe H."/>
            <person name="Oguri K."/>
            <person name="Kitazato H."/>
            <person name="Fujioka K."/>
            <person name="Kido Y."/>
            <person name="Takami H."/>
        </authorList>
    </citation>
    <scope>NUCLEOTIDE SEQUENCE</scope>
    <source>
        <tissue evidence="12">Whole body</tissue>
    </source>
</reference>
<dbReference type="FunFam" id="2.170.220.10:FF:000001">
    <property type="entry name" value="methionine--tRNA ligase, mitochondrial"/>
    <property type="match status" value="1"/>
</dbReference>
<dbReference type="InterPro" id="IPR014729">
    <property type="entry name" value="Rossmann-like_a/b/a_fold"/>
</dbReference>
<dbReference type="InterPro" id="IPR033911">
    <property type="entry name" value="MetRS_core"/>
</dbReference>
<evidence type="ECO:0000256" key="5">
    <source>
        <dbReference type="ARBA" id="ARBA00022917"/>
    </source>
</evidence>
<dbReference type="AlphaFoldDB" id="A0A2P2I9Z9"/>
<comment type="catalytic activity">
    <reaction evidence="9">
        <text>tRNA(Met) + L-methionine + ATP = L-methionyl-tRNA(Met) + AMP + diphosphate</text>
        <dbReference type="Rhea" id="RHEA:13481"/>
        <dbReference type="Rhea" id="RHEA-COMP:9667"/>
        <dbReference type="Rhea" id="RHEA-COMP:9698"/>
        <dbReference type="ChEBI" id="CHEBI:30616"/>
        <dbReference type="ChEBI" id="CHEBI:33019"/>
        <dbReference type="ChEBI" id="CHEBI:57844"/>
        <dbReference type="ChEBI" id="CHEBI:78442"/>
        <dbReference type="ChEBI" id="CHEBI:78530"/>
        <dbReference type="ChEBI" id="CHEBI:456215"/>
        <dbReference type="EC" id="6.1.1.10"/>
    </reaction>
</comment>
<protein>
    <recommendedName>
        <fullName evidence="7">Methionine--tRNA ligase, mitochondrial</fullName>
        <ecNumber evidence="1">6.1.1.10</ecNumber>
    </recommendedName>
    <alternativeName>
        <fullName evidence="8">Mitochondrial methionyl-tRNA synthetase</fullName>
    </alternativeName>
</protein>
<keyword evidence="6 10" id="KW-0030">Aminoacyl-tRNA synthetase</keyword>
<dbReference type="CDD" id="cd00814">
    <property type="entry name" value="MetRS_core"/>
    <property type="match status" value="1"/>
</dbReference>
<dbReference type="PANTHER" id="PTHR43326">
    <property type="entry name" value="METHIONYL-TRNA SYNTHETASE"/>
    <property type="match status" value="1"/>
</dbReference>
<keyword evidence="5 10" id="KW-0648">Protein biosynthesis</keyword>
<dbReference type="InterPro" id="IPR023457">
    <property type="entry name" value="Met-tRNA_synth_2"/>
</dbReference>
<dbReference type="EMBL" id="IACF01005258">
    <property type="protein sequence ID" value="LAB70844.1"/>
    <property type="molecule type" value="mRNA"/>
</dbReference>
<evidence type="ECO:0000259" key="11">
    <source>
        <dbReference type="Pfam" id="PF09334"/>
    </source>
</evidence>
<evidence type="ECO:0000256" key="10">
    <source>
        <dbReference type="RuleBase" id="RU363039"/>
    </source>
</evidence>
<dbReference type="EMBL" id="IACT01005805">
    <property type="protein sequence ID" value="LAC24948.1"/>
    <property type="molecule type" value="mRNA"/>
</dbReference>
<accession>A0A2P2I9Z9</accession>
<keyword evidence="4 10" id="KW-0067">ATP-binding</keyword>
<dbReference type="SUPFAM" id="SSF47323">
    <property type="entry name" value="Anticodon-binding domain of a subclass of class I aminoacyl-tRNA synthetases"/>
    <property type="match status" value="1"/>
</dbReference>
<sequence length="557" mass="63122">MNYLRYKIFKNAKLLKQKFTHVTIVRNRLINTTSSNCSERNESSSRFFVTTPIFYVNAAPHLGHLYTATIADAVHRYQKLRGIETSVFSTGTDEHGLKIQQAATNCSVSPAAFCDKNSDQFRSLFDSYGIDYTDFIRTTSDDHVNAVQHFYSKLVDRGHVYKGEYNGWYCVSDESFLTESQVTERKMPDGTFLKVSVESGHPVELNTETNYKFEMSKFKDDLSYWLKQDHLVKPKRFLKDLRSMVDGGLYDLSISRPVERVSWGVPVPGDETQSVYVWVDALVNYLTAVGYPNQTMWPPNLQVLGKDILKFHGIYWPTLLMAVGLEPPKQLLVHSHWTVDGTKMSKSLGNIVCPKQSMETMTTEGVRYALLRQGTPHSDGSWKEKESVMLLNAELADSLGNLVHRCTGKSLNPFQEFPALQPEFIASSQHAKELSVLLGSIKEEVATCYDEYNFYQGIDIIMRAVRSANVMVQEEKPWELKANPGRLGSVIHMALSMGHAAAIMLQPIVPRYSAGLLDVLSVHETARLWRDIDRFPSVSHQPTTLGVRTPPFRKIKL</sequence>
<evidence type="ECO:0000256" key="7">
    <source>
        <dbReference type="ARBA" id="ARBA00026124"/>
    </source>
</evidence>
<dbReference type="Gene3D" id="2.170.220.10">
    <property type="match status" value="1"/>
</dbReference>
<dbReference type="GO" id="GO:0005739">
    <property type="term" value="C:mitochondrion"/>
    <property type="evidence" value="ECO:0007669"/>
    <property type="project" value="UniProtKB-ARBA"/>
</dbReference>
<dbReference type="Gene3D" id="1.10.730.10">
    <property type="entry name" value="Isoleucyl-tRNA Synthetase, Domain 1"/>
    <property type="match status" value="1"/>
</dbReference>
<organism evidence="12">
    <name type="scientific">Hirondellea gigas</name>
    <dbReference type="NCBI Taxonomy" id="1518452"/>
    <lineage>
        <taxon>Eukaryota</taxon>
        <taxon>Metazoa</taxon>
        <taxon>Ecdysozoa</taxon>
        <taxon>Arthropoda</taxon>
        <taxon>Crustacea</taxon>
        <taxon>Multicrustacea</taxon>
        <taxon>Malacostraca</taxon>
        <taxon>Eumalacostraca</taxon>
        <taxon>Peracarida</taxon>
        <taxon>Amphipoda</taxon>
        <taxon>Amphilochidea</taxon>
        <taxon>Lysianassida</taxon>
        <taxon>Lysianassidira</taxon>
        <taxon>Lysianassoidea</taxon>
        <taxon>Lysianassidae</taxon>
        <taxon>Hirondellea</taxon>
    </lineage>
</organism>
<evidence type="ECO:0000256" key="8">
    <source>
        <dbReference type="ARBA" id="ARBA00030331"/>
    </source>
</evidence>
<name>A0A2P2I9Z9_9CRUS</name>
<evidence type="ECO:0000256" key="1">
    <source>
        <dbReference type="ARBA" id="ARBA00012838"/>
    </source>
</evidence>
<dbReference type="NCBIfam" id="TIGR00398">
    <property type="entry name" value="metG"/>
    <property type="match status" value="1"/>
</dbReference>
<reference evidence="13" key="1">
    <citation type="submission" date="2017-11" db="EMBL/GenBank/DDBJ databases">
        <title>The sensing device of the deep-sea amphipod.</title>
        <authorList>
            <person name="Kobayashi H."/>
            <person name="Nagahama T."/>
            <person name="Arai W."/>
            <person name="Sasagawa Y."/>
            <person name="Umeda M."/>
            <person name="Hayashi T."/>
            <person name="Nikaido I."/>
            <person name="Watanabe H."/>
            <person name="Oguri K."/>
            <person name="Kitazato H."/>
            <person name="Fujioka K."/>
            <person name="Kido Y."/>
            <person name="Takami H."/>
        </authorList>
    </citation>
    <scope>NUCLEOTIDE SEQUENCE</scope>
    <source>
        <tissue evidence="13">Whole body</tissue>
    </source>
</reference>
<feature type="domain" description="Methionyl/Leucyl tRNA synthetase" evidence="11">
    <location>
        <begin position="48"/>
        <end position="406"/>
    </location>
</feature>
<dbReference type="PRINTS" id="PR01041">
    <property type="entry name" value="TRNASYNTHMET"/>
</dbReference>
<keyword evidence="3 10" id="KW-0547">Nucleotide-binding</keyword>
<evidence type="ECO:0000313" key="13">
    <source>
        <dbReference type="EMBL" id="LAC24948.1"/>
    </source>
</evidence>
<dbReference type="SUPFAM" id="SSF52374">
    <property type="entry name" value="Nucleotidylyl transferase"/>
    <property type="match status" value="1"/>
</dbReference>
<evidence type="ECO:0000256" key="3">
    <source>
        <dbReference type="ARBA" id="ARBA00022741"/>
    </source>
</evidence>
<evidence type="ECO:0000313" key="12">
    <source>
        <dbReference type="EMBL" id="LAB70844.1"/>
    </source>
</evidence>
<evidence type="ECO:0000256" key="2">
    <source>
        <dbReference type="ARBA" id="ARBA00022598"/>
    </source>
</evidence>